<dbReference type="RefSeq" id="WP_076529265.1">
    <property type="nucleotide sequence ID" value="NZ_BMEH01000002.1"/>
</dbReference>
<keyword evidence="12" id="KW-1185">Reference proteome</keyword>
<protein>
    <recommendedName>
        <fullName evidence="9">TRAP transporter small permease protein</fullName>
    </recommendedName>
</protein>
<evidence type="ECO:0000256" key="8">
    <source>
        <dbReference type="ARBA" id="ARBA00038436"/>
    </source>
</evidence>
<name>A0A1N7LMP8_9RHOB</name>
<dbReference type="GO" id="GO:0022857">
    <property type="term" value="F:transmembrane transporter activity"/>
    <property type="evidence" value="ECO:0007669"/>
    <property type="project" value="UniProtKB-UniRule"/>
</dbReference>
<dbReference type="Proteomes" id="UP000186141">
    <property type="component" value="Unassembled WGS sequence"/>
</dbReference>
<feature type="transmembrane region" description="Helical" evidence="9">
    <location>
        <begin position="93"/>
        <end position="117"/>
    </location>
</feature>
<comment type="similarity">
    <text evidence="8 9">Belongs to the TRAP transporter small permease family.</text>
</comment>
<keyword evidence="6 9" id="KW-1133">Transmembrane helix</keyword>
<feature type="domain" description="Tripartite ATP-independent periplasmic transporters DctQ component" evidence="10">
    <location>
        <begin position="32"/>
        <end position="166"/>
    </location>
</feature>
<dbReference type="GO" id="GO:0005886">
    <property type="term" value="C:plasma membrane"/>
    <property type="evidence" value="ECO:0007669"/>
    <property type="project" value="UniProtKB-SubCell"/>
</dbReference>
<dbReference type="EMBL" id="FTOT01000002">
    <property type="protein sequence ID" value="SIS75062.1"/>
    <property type="molecule type" value="Genomic_DNA"/>
</dbReference>
<evidence type="ECO:0000256" key="1">
    <source>
        <dbReference type="ARBA" id="ARBA00004429"/>
    </source>
</evidence>
<evidence type="ECO:0000256" key="5">
    <source>
        <dbReference type="ARBA" id="ARBA00022692"/>
    </source>
</evidence>
<evidence type="ECO:0000256" key="3">
    <source>
        <dbReference type="ARBA" id="ARBA00022475"/>
    </source>
</evidence>
<dbReference type="OrthoDB" id="4250245at2"/>
<dbReference type="InterPro" id="IPR007387">
    <property type="entry name" value="TRAP_DctQ"/>
</dbReference>
<keyword evidence="7 9" id="KW-0472">Membrane</keyword>
<evidence type="ECO:0000313" key="12">
    <source>
        <dbReference type="Proteomes" id="UP000186141"/>
    </source>
</evidence>
<feature type="transmembrane region" description="Helical" evidence="9">
    <location>
        <begin position="20"/>
        <end position="42"/>
    </location>
</feature>
<evidence type="ECO:0000256" key="7">
    <source>
        <dbReference type="ARBA" id="ARBA00023136"/>
    </source>
</evidence>
<feature type="transmembrane region" description="Helical" evidence="9">
    <location>
        <begin position="48"/>
        <end position="72"/>
    </location>
</feature>
<dbReference type="AlphaFoldDB" id="A0A1N7LMP8"/>
<dbReference type="STRING" id="1086013.SAMN05421774_10231"/>
<reference evidence="11 12" key="1">
    <citation type="submission" date="2017-01" db="EMBL/GenBank/DDBJ databases">
        <authorList>
            <person name="Mah S.A."/>
            <person name="Swanson W.J."/>
            <person name="Moy G.W."/>
            <person name="Vacquier V.D."/>
        </authorList>
    </citation>
    <scope>NUCLEOTIDE SEQUENCE [LARGE SCALE GENOMIC DNA]</scope>
    <source>
        <strain evidence="11 12">DSM 26375</strain>
    </source>
</reference>
<dbReference type="Pfam" id="PF04290">
    <property type="entry name" value="DctQ"/>
    <property type="match status" value="1"/>
</dbReference>
<sequence>MSGTSPRQGKTPPESRAANLLMWVGALAMIAMMLHICADVVARKLFGAPIVGTLEFVTYLYMISVVFLPLAVTQVDRGHVIVEVFSQHLAPPALHRLDIFAQIVTAIYVGFVAWWGAREALRATQRGEVIAIVGWDVPLWPTRWILAFGLGAMLLVVVVQIGRSLRRPPLRDKENAT</sequence>
<organism evidence="11 12">
    <name type="scientific">Gemmobacter megaterium</name>
    <dbReference type="NCBI Taxonomy" id="1086013"/>
    <lineage>
        <taxon>Bacteria</taxon>
        <taxon>Pseudomonadati</taxon>
        <taxon>Pseudomonadota</taxon>
        <taxon>Alphaproteobacteria</taxon>
        <taxon>Rhodobacterales</taxon>
        <taxon>Paracoccaceae</taxon>
        <taxon>Gemmobacter</taxon>
    </lineage>
</organism>
<keyword evidence="2 9" id="KW-0813">Transport</keyword>
<evidence type="ECO:0000256" key="9">
    <source>
        <dbReference type="RuleBase" id="RU369079"/>
    </source>
</evidence>
<evidence type="ECO:0000259" key="10">
    <source>
        <dbReference type="Pfam" id="PF04290"/>
    </source>
</evidence>
<dbReference type="InterPro" id="IPR055348">
    <property type="entry name" value="DctQ"/>
</dbReference>
<comment type="function">
    <text evidence="9">Part of the tripartite ATP-independent periplasmic (TRAP) transport system.</text>
</comment>
<proteinExistence type="inferred from homology"/>
<dbReference type="PANTHER" id="PTHR35011:SF10">
    <property type="entry name" value="TRAP TRANSPORTER SMALL PERMEASE PROTEIN"/>
    <property type="match status" value="1"/>
</dbReference>
<comment type="subcellular location">
    <subcellularLocation>
        <location evidence="1 9">Cell inner membrane</location>
        <topology evidence="1 9">Multi-pass membrane protein</topology>
    </subcellularLocation>
</comment>
<keyword evidence="4 9" id="KW-0997">Cell inner membrane</keyword>
<evidence type="ECO:0000313" key="11">
    <source>
        <dbReference type="EMBL" id="SIS75062.1"/>
    </source>
</evidence>
<keyword evidence="5 9" id="KW-0812">Transmembrane</keyword>
<gene>
    <name evidence="11" type="ORF">SAMN05421774_10231</name>
</gene>
<evidence type="ECO:0000256" key="4">
    <source>
        <dbReference type="ARBA" id="ARBA00022519"/>
    </source>
</evidence>
<keyword evidence="3" id="KW-1003">Cell membrane</keyword>
<dbReference type="GO" id="GO:0015740">
    <property type="term" value="P:C4-dicarboxylate transport"/>
    <property type="evidence" value="ECO:0007669"/>
    <property type="project" value="TreeGrafter"/>
</dbReference>
<feature type="transmembrane region" description="Helical" evidence="9">
    <location>
        <begin position="144"/>
        <end position="162"/>
    </location>
</feature>
<accession>A0A1N7LMP8</accession>
<evidence type="ECO:0000256" key="6">
    <source>
        <dbReference type="ARBA" id="ARBA00022989"/>
    </source>
</evidence>
<comment type="subunit">
    <text evidence="9">The complex comprises the extracytoplasmic solute receptor protein and the two transmembrane proteins.</text>
</comment>
<dbReference type="PANTHER" id="PTHR35011">
    <property type="entry name" value="2,3-DIKETO-L-GULONATE TRAP TRANSPORTER SMALL PERMEASE PROTEIN YIAM"/>
    <property type="match status" value="1"/>
</dbReference>
<evidence type="ECO:0000256" key="2">
    <source>
        <dbReference type="ARBA" id="ARBA00022448"/>
    </source>
</evidence>